<feature type="transmembrane region" description="Helical" evidence="6">
    <location>
        <begin position="294"/>
        <end position="317"/>
    </location>
</feature>
<dbReference type="InterPro" id="IPR036259">
    <property type="entry name" value="MFS_trans_sf"/>
</dbReference>
<dbReference type="PRINTS" id="PR01988">
    <property type="entry name" value="EXPORTERBACE"/>
</dbReference>
<feature type="transmembrane region" description="Helical" evidence="6">
    <location>
        <begin position="42"/>
        <end position="61"/>
    </location>
</feature>
<protein>
    <submittedName>
        <fullName evidence="7">MFS transporter</fullName>
    </submittedName>
</protein>
<dbReference type="InterPro" id="IPR022324">
    <property type="entry name" value="Bacilysin_exporter_BacE_put"/>
</dbReference>
<dbReference type="AlphaFoldDB" id="A0A9X3MWA5"/>
<dbReference type="Proteomes" id="UP001149140">
    <property type="component" value="Unassembled WGS sequence"/>
</dbReference>
<comment type="caution">
    <text evidence="7">The sequence shown here is derived from an EMBL/GenBank/DDBJ whole genome shotgun (WGS) entry which is preliminary data.</text>
</comment>
<gene>
    <name evidence="7" type="ORF">OM076_25230</name>
</gene>
<keyword evidence="8" id="KW-1185">Reference proteome</keyword>
<dbReference type="EMBL" id="JAPDOD010000026">
    <property type="protein sequence ID" value="MDA0163602.1"/>
    <property type="molecule type" value="Genomic_DNA"/>
</dbReference>
<feature type="transmembrane region" description="Helical" evidence="6">
    <location>
        <begin position="240"/>
        <end position="258"/>
    </location>
</feature>
<feature type="transmembrane region" description="Helical" evidence="6">
    <location>
        <begin position="359"/>
        <end position="376"/>
    </location>
</feature>
<organism evidence="7 8">
    <name type="scientific">Solirubrobacter ginsenosidimutans</name>
    <dbReference type="NCBI Taxonomy" id="490573"/>
    <lineage>
        <taxon>Bacteria</taxon>
        <taxon>Bacillati</taxon>
        <taxon>Actinomycetota</taxon>
        <taxon>Thermoleophilia</taxon>
        <taxon>Solirubrobacterales</taxon>
        <taxon>Solirubrobacteraceae</taxon>
        <taxon>Solirubrobacter</taxon>
    </lineage>
</organism>
<evidence type="ECO:0000313" key="8">
    <source>
        <dbReference type="Proteomes" id="UP001149140"/>
    </source>
</evidence>
<evidence type="ECO:0000256" key="1">
    <source>
        <dbReference type="ARBA" id="ARBA00004651"/>
    </source>
</evidence>
<feature type="transmembrane region" description="Helical" evidence="6">
    <location>
        <begin position="209"/>
        <end position="228"/>
    </location>
</feature>
<reference evidence="7" key="1">
    <citation type="submission" date="2022-10" db="EMBL/GenBank/DDBJ databases">
        <title>The WGS of Solirubrobacter ginsenosidimutans DSM 21036.</title>
        <authorList>
            <person name="Jiang Z."/>
        </authorList>
    </citation>
    <scope>NUCLEOTIDE SEQUENCE</scope>
    <source>
        <strain evidence="7">DSM 21036</strain>
    </source>
</reference>
<feature type="transmembrane region" description="Helical" evidence="6">
    <location>
        <begin position="329"/>
        <end position="353"/>
    </location>
</feature>
<dbReference type="SUPFAM" id="SSF103473">
    <property type="entry name" value="MFS general substrate transporter"/>
    <property type="match status" value="1"/>
</dbReference>
<comment type="subcellular location">
    <subcellularLocation>
        <location evidence="1">Cell membrane</location>
        <topology evidence="1">Multi-pass membrane protein</topology>
    </subcellularLocation>
</comment>
<evidence type="ECO:0000256" key="5">
    <source>
        <dbReference type="ARBA" id="ARBA00023136"/>
    </source>
</evidence>
<feature type="transmembrane region" description="Helical" evidence="6">
    <location>
        <begin position="94"/>
        <end position="118"/>
    </location>
</feature>
<dbReference type="GO" id="GO:0005886">
    <property type="term" value="C:plasma membrane"/>
    <property type="evidence" value="ECO:0007669"/>
    <property type="project" value="UniProtKB-SubCell"/>
</dbReference>
<dbReference type="InterPro" id="IPR011701">
    <property type="entry name" value="MFS"/>
</dbReference>
<sequence>MSRDTRIFLCGQSLSLLGDTALWLALGLWVKDLTGSSSAAGLVFLCIVAPQLASPFAGLLVDRVRRRTLLLAVNPLTALAVLPLLAVHDRGDVWIIYAVAVAYGASYVVLSAGQSALLHTLVPTEQLAKANATLQTVREALRLITPLAGAGLYTLAGGAAVALLDSATFLAATAALFALKLREPKPQPHANPGITAGARHIARTPDLKAMVAGCALCMLVIGFSETLIFELPDALGKPSAFVGVLMAVQGVGAIVGALTATTALKRHGEVRAAGFGMTIFALGALLMADSDLPVVLAGKVLFGLGLPWIVVALLTLLQRSTPANLQGRAFAASELALGAPQTLSIALGAALVALVDYRVVLLVQAATVGLAGVALLNRMHGPWRLWTGTSTTSSSHPTGSPARTPARWWKRWRRSVPRP</sequence>
<keyword evidence="3 6" id="KW-0812">Transmembrane</keyword>
<keyword evidence="4 6" id="KW-1133">Transmembrane helix</keyword>
<evidence type="ECO:0000256" key="3">
    <source>
        <dbReference type="ARBA" id="ARBA00022692"/>
    </source>
</evidence>
<dbReference type="Gene3D" id="1.20.1250.20">
    <property type="entry name" value="MFS general substrate transporter like domains"/>
    <property type="match status" value="1"/>
</dbReference>
<feature type="transmembrane region" description="Helical" evidence="6">
    <location>
        <begin position="7"/>
        <end position="30"/>
    </location>
</feature>
<dbReference type="RefSeq" id="WP_270042846.1">
    <property type="nucleotide sequence ID" value="NZ_JAPDOD010000026.1"/>
</dbReference>
<keyword evidence="2" id="KW-1003">Cell membrane</keyword>
<name>A0A9X3MWA5_9ACTN</name>
<evidence type="ECO:0000256" key="6">
    <source>
        <dbReference type="SAM" id="Phobius"/>
    </source>
</evidence>
<proteinExistence type="predicted"/>
<keyword evidence="5 6" id="KW-0472">Membrane</keyword>
<dbReference type="GO" id="GO:0022857">
    <property type="term" value="F:transmembrane transporter activity"/>
    <property type="evidence" value="ECO:0007669"/>
    <property type="project" value="InterPro"/>
</dbReference>
<dbReference type="PANTHER" id="PTHR23513">
    <property type="entry name" value="INTEGRAL MEMBRANE EFFLUX PROTEIN-RELATED"/>
    <property type="match status" value="1"/>
</dbReference>
<dbReference type="CDD" id="cd06173">
    <property type="entry name" value="MFS_MefA_like"/>
    <property type="match status" value="1"/>
</dbReference>
<dbReference type="PANTHER" id="PTHR23513:SF6">
    <property type="entry name" value="MAJOR FACILITATOR SUPERFAMILY ASSOCIATED DOMAIN-CONTAINING PROTEIN"/>
    <property type="match status" value="1"/>
</dbReference>
<feature type="transmembrane region" description="Helical" evidence="6">
    <location>
        <begin position="270"/>
        <end position="288"/>
    </location>
</feature>
<accession>A0A9X3MWA5</accession>
<evidence type="ECO:0000256" key="4">
    <source>
        <dbReference type="ARBA" id="ARBA00022989"/>
    </source>
</evidence>
<dbReference type="Pfam" id="PF07690">
    <property type="entry name" value="MFS_1"/>
    <property type="match status" value="2"/>
</dbReference>
<evidence type="ECO:0000313" key="7">
    <source>
        <dbReference type="EMBL" id="MDA0163602.1"/>
    </source>
</evidence>
<evidence type="ECO:0000256" key="2">
    <source>
        <dbReference type="ARBA" id="ARBA00022475"/>
    </source>
</evidence>
<feature type="transmembrane region" description="Helical" evidence="6">
    <location>
        <begin position="68"/>
        <end position="88"/>
    </location>
</feature>